<dbReference type="GO" id="GO:0005886">
    <property type="term" value="C:plasma membrane"/>
    <property type="evidence" value="ECO:0007669"/>
    <property type="project" value="UniProtKB-SubCell"/>
</dbReference>
<feature type="transmembrane region" description="Helical" evidence="8">
    <location>
        <begin position="1000"/>
        <end position="1022"/>
    </location>
</feature>
<feature type="domain" description="ABC3 transporter permease C-terminal" evidence="9">
    <location>
        <begin position="354"/>
        <end position="477"/>
    </location>
</feature>
<dbReference type="Proteomes" id="UP000248806">
    <property type="component" value="Unassembled WGS sequence"/>
</dbReference>
<feature type="transmembrane region" description="Helical" evidence="8">
    <location>
        <begin position="352"/>
        <end position="375"/>
    </location>
</feature>
<sequence length="1036" mass="113605">MAKMKKQPVIKDTMPSILTLVRWRWKQSLFLLLVAGLGILGSTILMSMVPLFSAVTATAGLRSTLATTSQNRELTFDSRLHGLSTSNFAALQQRFHELLQKPLGPYLSKEEEHSFLVPLLTIERPTPRKQGDQMNIFSSPAKQLTTHVTMIGGRLPDDTSEHIEVMVTQESAKQLHLKIGDTIELQLSMLTSAQSRTSTTRPLTMRLVGIFEPAHKEDRFWHSVALQPTPASDWTYYTAVAGEYGLLNTFEQLAREAGQRTMLQTSEIEYHHTYYLNPDAFTPATIPDFNNRAQTVQRTLREAFPTFIDSQKLPPPPYVSKLQLTGSLIPTGEADTILDQFQTQIAIARTPVLLLSLQIVALILIFISMIGQLLVEQQTEAIAVLRSRGASAQQIFGSLATQGIVLYVPALLLGLPLSLSLTIILTQTLLPAQYQSSLSVITTRPFEALLEASPYALIGAALALLSMMLTLRQASRMDVLSVRHETARATQKPFWLRFNLDIIAAIISLFGYGISLYVSGTRNLLNIQVETLLAGPLSLIAPIFLLIACVLIFLRVFPFLLRLGASLARQGRSAAPMLALAQLSRAPGQPLRMTLLLSLATAFAIFTLVFSATNIQHIYDLASYQAEADISGEIKPVAQDIEQMKHTLEAKTREYSALPGIAAASVGYQSNGATAGFNNNVSFLLKAVDPKTFARVAFWPPQASRQPLPELLHIIEQPASSPIPALIDRVMADSLNLSPGSTFTALVDDLNLTLKVAAIVEHIPPAIDALANINNGIQRSTGAILLSYENLSRVYADTTMHQKQEALQQKNEERKQKGQAPIDPSTLAVPPLPVNYVWFKTNDLPEAQQQFQQALAASSHNLLNMKSRDDLLHAINTDPLTLNLFGVLIAGAFTTLLLALLGSLLTTWLSARKRLVNFAVMRALGTSPKQIASVLTWEQAIIYTASVLLGLAFGVLLAFTVAPVLTASTMPTTMIGHFSENELFAIQHLLPPQIVFPNTLPLVLIVLALLCLVALLVMTRLVSKPSLHATLRINED</sequence>
<reference evidence="10 11" key="1">
    <citation type="submission" date="2018-06" db="EMBL/GenBank/DDBJ databases">
        <title>Genomic Encyclopedia of Archaeal and Bacterial Type Strains, Phase II (KMG-II): from individual species to whole genera.</title>
        <authorList>
            <person name="Goeker M."/>
        </authorList>
    </citation>
    <scope>NUCLEOTIDE SEQUENCE [LARGE SCALE GENOMIC DNA]</scope>
    <source>
        <strain evidence="10 11">ATCC BAA-1881</strain>
    </source>
</reference>
<comment type="caution">
    <text evidence="10">The sequence shown here is derived from an EMBL/GenBank/DDBJ whole genome shotgun (WGS) entry which is preliminary data.</text>
</comment>
<name>A0A326U6W6_THEHA</name>
<accession>A0A326U6W6</accession>
<comment type="similarity">
    <text evidence="6">Belongs to the ABC-4 integral membrane protein family.</text>
</comment>
<dbReference type="RefSeq" id="WP_111324270.1">
    <property type="nucleotide sequence ID" value="NZ_BIFX01000001.1"/>
</dbReference>
<gene>
    <name evidence="10" type="ORF">EI42_03927</name>
</gene>
<dbReference type="AlphaFoldDB" id="A0A326U6W6"/>
<keyword evidence="3 8" id="KW-0812">Transmembrane</keyword>
<dbReference type="GO" id="GO:0022857">
    <property type="term" value="F:transmembrane transporter activity"/>
    <property type="evidence" value="ECO:0007669"/>
    <property type="project" value="TreeGrafter"/>
</dbReference>
<evidence type="ECO:0000256" key="2">
    <source>
        <dbReference type="ARBA" id="ARBA00022475"/>
    </source>
</evidence>
<feature type="transmembrane region" description="Helical" evidence="8">
    <location>
        <begin position="539"/>
        <end position="561"/>
    </location>
</feature>
<keyword evidence="5 8" id="KW-0472">Membrane</keyword>
<comment type="subcellular location">
    <subcellularLocation>
        <location evidence="1">Cell membrane</location>
        <topology evidence="1">Multi-pass membrane protein</topology>
    </subcellularLocation>
</comment>
<feature type="region of interest" description="Disordered" evidence="7">
    <location>
        <begin position="804"/>
        <end position="824"/>
    </location>
</feature>
<dbReference type="InterPro" id="IPR050250">
    <property type="entry name" value="Macrolide_Exporter_MacB"/>
</dbReference>
<evidence type="ECO:0000256" key="3">
    <source>
        <dbReference type="ARBA" id="ARBA00022692"/>
    </source>
</evidence>
<evidence type="ECO:0000256" key="1">
    <source>
        <dbReference type="ARBA" id="ARBA00004651"/>
    </source>
</evidence>
<evidence type="ECO:0000256" key="7">
    <source>
        <dbReference type="SAM" id="MobiDB-lite"/>
    </source>
</evidence>
<dbReference type="PANTHER" id="PTHR30572:SF4">
    <property type="entry name" value="ABC TRANSPORTER PERMEASE YTRF"/>
    <property type="match status" value="1"/>
</dbReference>
<evidence type="ECO:0000256" key="4">
    <source>
        <dbReference type="ARBA" id="ARBA00022989"/>
    </source>
</evidence>
<evidence type="ECO:0000259" key="9">
    <source>
        <dbReference type="Pfam" id="PF02687"/>
    </source>
</evidence>
<feature type="domain" description="ABC3 transporter permease C-terminal" evidence="9">
    <location>
        <begin position="892"/>
        <end position="1025"/>
    </location>
</feature>
<dbReference type="OrthoDB" id="135040at2"/>
<feature type="transmembrane region" description="Helical" evidence="8">
    <location>
        <begin position="884"/>
        <end position="905"/>
    </location>
</feature>
<dbReference type="EMBL" id="QKUF01000015">
    <property type="protein sequence ID" value="PZW26347.1"/>
    <property type="molecule type" value="Genomic_DNA"/>
</dbReference>
<keyword evidence="4 8" id="KW-1133">Transmembrane helix</keyword>
<protein>
    <submittedName>
        <fullName evidence="10">ABC-type lipoprotein release transport system permease subunit</fullName>
    </submittedName>
</protein>
<feature type="transmembrane region" description="Helical" evidence="8">
    <location>
        <begin position="593"/>
        <end position="613"/>
    </location>
</feature>
<organism evidence="10 11">
    <name type="scientific">Thermosporothrix hazakensis</name>
    <dbReference type="NCBI Taxonomy" id="644383"/>
    <lineage>
        <taxon>Bacteria</taxon>
        <taxon>Bacillati</taxon>
        <taxon>Chloroflexota</taxon>
        <taxon>Ktedonobacteria</taxon>
        <taxon>Ktedonobacterales</taxon>
        <taxon>Thermosporotrichaceae</taxon>
        <taxon>Thermosporothrix</taxon>
    </lineage>
</organism>
<proteinExistence type="inferred from homology"/>
<evidence type="ECO:0000256" key="6">
    <source>
        <dbReference type="ARBA" id="ARBA00038076"/>
    </source>
</evidence>
<dbReference type="Pfam" id="PF02687">
    <property type="entry name" value="FtsX"/>
    <property type="match status" value="2"/>
</dbReference>
<keyword evidence="2" id="KW-1003">Cell membrane</keyword>
<feature type="transmembrane region" description="Helical" evidence="8">
    <location>
        <begin position="940"/>
        <end position="965"/>
    </location>
</feature>
<feature type="transmembrane region" description="Helical" evidence="8">
    <location>
        <begin position="452"/>
        <end position="471"/>
    </location>
</feature>
<evidence type="ECO:0000313" key="11">
    <source>
        <dbReference type="Proteomes" id="UP000248806"/>
    </source>
</evidence>
<feature type="compositionally biased region" description="Basic and acidic residues" evidence="7">
    <location>
        <begin position="804"/>
        <end position="816"/>
    </location>
</feature>
<feature type="transmembrane region" description="Helical" evidence="8">
    <location>
        <begin position="498"/>
        <end position="519"/>
    </location>
</feature>
<evidence type="ECO:0000256" key="8">
    <source>
        <dbReference type="SAM" id="Phobius"/>
    </source>
</evidence>
<keyword evidence="10" id="KW-0449">Lipoprotein</keyword>
<dbReference type="InterPro" id="IPR003838">
    <property type="entry name" value="ABC3_permease_C"/>
</dbReference>
<dbReference type="PANTHER" id="PTHR30572">
    <property type="entry name" value="MEMBRANE COMPONENT OF TRANSPORTER-RELATED"/>
    <property type="match status" value="1"/>
</dbReference>
<evidence type="ECO:0000313" key="10">
    <source>
        <dbReference type="EMBL" id="PZW26347.1"/>
    </source>
</evidence>
<keyword evidence="11" id="KW-1185">Reference proteome</keyword>
<evidence type="ECO:0000256" key="5">
    <source>
        <dbReference type="ARBA" id="ARBA00023136"/>
    </source>
</evidence>
<feature type="transmembrane region" description="Helical" evidence="8">
    <location>
        <begin position="396"/>
        <end position="425"/>
    </location>
</feature>